<dbReference type="EMBL" id="JABCKI010000005">
    <property type="protein sequence ID" value="KAG5654544.1"/>
    <property type="molecule type" value="Genomic_DNA"/>
</dbReference>
<sequence length="399" mass="43751">MTIELHPANVPQTYRSGRWQATPSGSLVAYWCGASLKFRYTGRELTIRTGVLTERKDRLNGGTPMFSVCISGACTDSDEPIVRMHDAGPSEMIQVYCAAETDEIAAHEVTIEITLIDWASVFELDAILTTSNLFDHLSRQENDIRAFEPPPTGTSALQVLWIGDSISCGYSDGSQRIPQGCLDAFPFRARELMRRQASRVELDLTLVAFPGITLTDGDELGMVSKLFKVCFSNDGLLSIGMAETLHIHRSPLGTGAKQHTRAKNDIRSWWSSPSVGTNDDLQGVPAESFQVALTGLASLLSSRYATSLKYIMLIHPFPNFDQEETKPDLPQTGLGAHFPSFLEALWSCVSQEIKIFACNIAGRLRAGHTMDGLHPTVEGNAILADGWIEGARTFVGKVR</sequence>
<dbReference type="Gene3D" id="2.60.120.260">
    <property type="entry name" value="Galactose-binding domain-like"/>
    <property type="match status" value="1"/>
</dbReference>
<keyword evidence="2" id="KW-1185">Reference proteome</keyword>
<dbReference type="SUPFAM" id="SSF52266">
    <property type="entry name" value="SGNH hydrolase"/>
    <property type="match status" value="1"/>
</dbReference>
<gene>
    <name evidence="1" type="ORF">H0H81_000069</name>
</gene>
<reference evidence="1" key="1">
    <citation type="submission" date="2021-02" db="EMBL/GenBank/DDBJ databases">
        <authorList>
            <person name="Nieuwenhuis M."/>
            <person name="Van De Peppel L.J.J."/>
        </authorList>
    </citation>
    <scope>NUCLEOTIDE SEQUENCE</scope>
    <source>
        <strain evidence="1">D49</strain>
    </source>
</reference>
<name>A0A9P7GR78_9AGAR</name>
<reference evidence="1" key="2">
    <citation type="submission" date="2021-10" db="EMBL/GenBank/DDBJ databases">
        <title>Phylogenomics reveals ancestral predisposition of the termite-cultivated fungus Termitomyces towards a domesticated lifestyle.</title>
        <authorList>
            <person name="Auxier B."/>
            <person name="Grum-Grzhimaylo A."/>
            <person name="Cardenas M.E."/>
            <person name="Lodge J.D."/>
            <person name="Laessoe T."/>
            <person name="Pedersen O."/>
            <person name="Smith M.E."/>
            <person name="Kuyper T.W."/>
            <person name="Franco-Molano E.A."/>
            <person name="Baroni T.J."/>
            <person name="Aanen D.K."/>
        </authorList>
    </citation>
    <scope>NUCLEOTIDE SEQUENCE</scope>
    <source>
        <strain evidence="1">D49</strain>
    </source>
</reference>
<evidence type="ECO:0000313" key="2">
    <source>
        <dbReference type="Proteomes" id="UP000717328"/>
    </source>
</evidence>
<dbReference type="AlphaFoldDB" id="A0A9P7GR78"/>
<evidence type="ECO:0000313" key="1">
    <source>
        <dbReference type="EMBL" id="KAG5654544.1"/>
    </source>
</evidence>
<organism evidence="1 2">
    <name type="scientific">Sphagnurus paluster</name>
    <dbReference type="NCBI Taxonomy" id="117069"/>
    <lineage>
        <taxon>Eukaryota</taxon>
        <taxon>Fungi</taxon>
        <taxon>Dikarya</taxon>
        <taxon>Basidiomycota</taxon>
        <taxon>Agaricomycotina</taxon>
        <taxon>Agaricomycetes</taxon>
        <taxon>Agaricomycetidae</taxon>
        <taxon>Agaricales</taxon>
        <taxon>Tricholomatineae</taxon>
        <taxon>Lyophyllaceae</taxon>
        <taxon>Sphagnurus</taxon>
    </lineage>
</organism>
<protein>
    <recommendedName>
        <fullName evidence="3">SGNH hydrolase-type esterase domain-containing protein</fullName>
    </recommendedName>
</protein>
<dbReference type="OrthoDB" id="3241977at2759"/>
<dbReference type="InterPro" id="IPR036514">
    <property type="entry name" value="SGNH_hydro_sf"/>
</dbReference>
<accession>A0A9P7GR78</accession>
<dbReference type="Proteomes" id="UP000717328">
    <property type="component" value="Unassembled WGS sequence"/>
</dbReference>
<proteinExistence type="predicted"/>
<evidence type="ECO:0008006" key="3">
    <source>
        <dbReference type="Google" id="ProtNLM"/>
    </source>
</evidence>
<dbReference type="Gene3D" id="3.40.50.1110">
    <property type="entry name" value="SGNH hydrolase"/>
    <property type="match status" value="1"/>
</dbReference>
<comment type="caution">
    <text evidence="1">The sequence shown here is derived from an EMBL/GenBank/DDBJ whole genome shotgun (WGS) entry which is preliminary data.</text>
</comment>